<dbReference type="HOGENOM" id="CLU_690789_0_0_1"/>
<evidence type="ECO:0000256" key="1">
    <source>
        <dbReference type="SAM" id="MobiDB-lite"/>
    </source>
</evidence>
<proteinExistence type="predicted"/>
<dbReference type="OrthoDB" id="443402at2759"/>
<keyword evidence="4" id="KW-1185">Reference proteome</keyword>
<sequence>MLPHRLRQIIETTPKNSLALISHSDIGRVNDAKSHLETYTGYLWDWWPLAPRIPNLATGEQHLQWKACHPNFTRNITVLQEHAEAVREILKIAADHPPKCHCCTTEKPPRASCMALRSIFRPVLGLLEHDKQRSASSGSSSSKAAMAYTPTSNNTSRASSSNISCGPTAPSPTTQPAPTRIIFGVQGLRKSLEIEQIEICSQMNDQIFFPEPKKRYKKHRLMVSKWFSPFQFHHCDFVRFRKISVDRVFFSCEGLPEDIVVANEYEHDPKPPLGKIPLIEPDVFAACLDSCDDGCKWSVLGPWLHDCFQLQPDKERITCIPKKKKEFAVKSKSDAENLVWGIQPGHAVSLVMILIYALVPLLSAFGFWIYWLAHHPEDWQNASVPMVTAVTLETLLLSLLVLSSRSRLRDERR</sequence>
<accession>W6Y043</accession>
<feature type="region of interest" description="Disordered" evidence="1">
    <location>
        <begin position="131"/>
        <end position="178"/>
    </location>
</feature>
<feature type="transmembrane region" description="Helical" evidence="2">
    <location>
        <begin position="383"/>
        <end position="403"/>
    </location>
</feature>
<dbReference type="AlphaFoldDB" id="W6Y043"/>
<evidence type="ECO:0000256" key="2">
    <source>
        <dbReference type="SAM" id="Phobius"/>
    </source>
</evidence>
<dbReference type="RefSeq" id="XP_007717346.1">
    <property type="nucleotide sequence ID" value="XM_007719156.1"/>
</dbReference>
<feature type="transmembrane region" description="Helical" evidence="2">
    <location>
        <begin position="347"/>
        <end position="371"/>
    </location>
</feature>
<keyword evidence="2" id="KW-1133">Transmembrane helix</keyword>
<dbReference type="GeneID" id="19143888"/>
<feature type="compositionally biased region" description="Low complexity" evidence="1">
    <location>
        <begin position="134"/>
        <end position="168"/>
    </location>
</feature>
<protein>
    <submittedName>
        <fullName evidence="3">Uncharacterized protein</fullName>
    </submittedName>
</protein>
<dbReference type="EMBL" id="KI964821">
    <property type="protein sequence ID" value="EUC28354.1"/>
    <property type="molecule type" value="Genomic_DNA"/>
</dbReference>
<evidence type="ECO:0000313" key="3">
    <source>
        <dbReference type="EMBL" id="EUC28354.1"/>
    </source>
</evidence>
<dbReference type="Proteomes" id="UP000053841">
    <property type="component" value="Unassembled WGS sequence"/>
</dbReference>
<evidence type="ECO:0000313" key="4">
    <source>
        <dbReference type="Proteomes" id="UP000053841"/>
    </source>
</evidence>
<keyword evidence="2" id="KW-0472">Membrane</keyword>
<dbReference type="eggNOG" id="ENOG502SA3X">
    <property type="taxonomic scope" value="Eukaryota"/>
</dbReference>
<keyword evidence="2" id="KW-0812">Transmembrane</keyword>
<reference evidence="3 4" key="1">
    <citation type="journal article" date="2013" name="PLoS Genet.">
        <title>Comparative genome structure, secondary metabolite, and effector coding capacity across Cochliobolus pathogens.</title>
        <authorList>
            <person name="Condon B.J."/>
            <person name="Leng Y."/>
            <person name="Wu D."/>
            <person name="Bushley K.E."/>
            <person name="Ohm R.A."/>
            <person name="Otillar R."/>
            <person name="Martin J."/>
            <person name="Schackwitz W."/>
            <person name="Grimwood J."/>
            <person name="MohdZainudin N."/>
            <person name="Xue C."/>
            <person name="Wang R."/>
            <person name="Manning V.A."/>
            <person name="Dhillon B."/>
            <person name="Tu Z.J."/>
            <person name="Steffenson B.J."/>
            <person name="Salamov A."/>
            <person name="Sun H."/>
            <person name="Lowry S."/>
            <person name="LaButti K."/>
            <person name="Han J."/>
            <person name="Copeland A."/>
            <person name="Lindquist E."/>
            <person name="Barry K."/>
            <person name="Schmutz J."/>
            <person name="Baker S.E."/>
            <person name="Ciuffetti L.M."/>
            <person name="Grigoriev I.V."/>
            <person name="Zhong S."/>
            <person name="Turgeon B.G."/>
        </authorList>
    </citation>
    <scope>NUCLEOTIDE SEQUENCE [LARGE SCALE GENOMIC DNA]</scope>
    <source>
        <strain evidence="3 4">26-R-13</strain>
    </source>
</reference>
<organism evidence="3 4">
    <name type="scientific">Cochliobolus carbonum (strain 26-R-13)</name>
    <name type="common">Maize leaf spot fungus</name>
    <name type="synonym">Bipolaris zeicola</name>
    <dbReference type="NCBI Taxonomy" id="930089"/>
    <lineage>
        <taxon>Eukaryota</taxon>
        <taxon>Fungi</taxon>
        <taxon>Dikarya</taxon>
        <taxon>Ascomycota</taxon>
        <taxon>Pezizomycotina</taxon>
        <taxon>Dothideomycetes</taxon>
        <taxon>Pleosporomycetidae</taxon>
        <taxon>Pleosporales</taxon>
        <taxon>Pleosporineae</taxon>
        <taxon>Pleosporaceae</taxon>
        <taxon>Bipolaris</taxon>
    </lineage>
</organism>
<gene>
    <name evidence="3" type="ORF">COCCADRAFT_109385</name>
</gene>
<dbReference type="KEGG" id="bze:COCCADRAFT_109385"/>
<name>W6Y043_COCC2</name>